<evidence type="ECO:0000256" key="2">
    <source>
        <dbReference type="ARBA" id="ARBA00023002"/>
    </source>
</evidence>
<evidence type="ECO:0000313" key="5">
    <source>
        <dbReference type="Proteomes" id="UP001307705"/>
    </source>
</evidence>
<dbReference type="InterPro" id="IPR013785">
    <property type="entry name" value="Aldolase_TIM"/>
</dbReference>
<name>A0ABQ6Q550_9BACT</name>
<gene>
    <name evidence="4" type="ORF">Ataiwa_35790</name>
</gene>
<dbReference type="PANTHER" id="PTHR43656:SF2">
    <property type="entry name" value="BINDING OXIDOREDUCTASE, PUTATIVE (AFU_ORTHOLOGUE AFUA_2G08260)-RELATED"/>
    <property type="match status" value="1"/>
</dbReference>
<dbReference type="Gene3D" id="3.20.20.70">
    <property type="entry name" value="Aldolase class I"/>
    <property type="match status" value="1"/>
</dbReference>
<proteinExistence type="predicted"/>
<dbReference type="SUPFAM" id="SSF51395">
    <property type="entry name" value="FMN-linked oxidoreductases"/>
    <property type="match status" value="1"/>
</dbReference>
<dbReference type="EMBL" id="BTPE01000016">
    <property type="protein sequence ID" value="GMQ35306.1"/>
    <property type="molecule type" value="Genomic_DNA"/>
</dbReference>
<dbReference type="Proteomes" id="UP001307705">
    <property type="component" value="Unassembled WGS sequence"/>
</dbReference>
<evidence type="ECO:0000313" key="4">
    <source>
        <dbReference type="EMBL" id="GMQ35306.1"/>
    </source>
</evidence>
<reference evidence="4 5" key="1">
    <citation type="submission" date="2023-08" db="EMBL/GenBank/DDBJ databases">
        <title>Draft genome sequence of Algoriphagus taiwanensis.</title>
        <authorList>
            <person name="Takatani N."/>
            <person name="Hosokawa M."/>
            <person name="Sawabe T."/>
        </authorList>
    </citation>
    <scope>NUCLEOTIDE SEQUENCE [LARGE SCALE GENOMIC DNA]</scope>
    <source>
        <strain evidence="4 5">JCM 19755</strain>
    </source>
</reference>
<organism evidence="4 5">
    <name type="scientific">Algoriphagus taiwanensis</name>
    <dbReference type="NCBI Taxonomy" id="1445656"/>
    <lineage>
        <taxon>Bacteria</taxon>
        <taxon>Pseudomonadati</taxon>
        <taxon>Bacteroidota</taxon>
        <taxon>Cytophagia</taxon>
        <taxon>Cytophagales</taxon>
        <taxon>Cyclobacteriaceae</taxon>
        <taxon>Algoriphagus</taxon>
    </lineage>
</organism>
<dbReference type="InterPro" id="IPR051799">
    <property type="entry name" value="NADH_flavin_oxidoreductase"/>
</dbReference>
<evidence type="ECO:0000256" key="1">
    <source>
        <dbReference type="ARBA" id="ARBA00022630"/>
    </source>
</evidence>
<accession>A0ABQ6Q550</accession>
<comment type="caution">
    <text evidence="4">The sequence shown here is derived from an EMBL/GenBank/DDBJ whole genome shotgun (WGS) entry which is preliminary data.</text>
</comment>
<dbReference type="RefSeq" id="WP_338230124.1">
    <property type="nucleotide sequence ID" value="NZ_BTPE01000016.1"/>
</dbReference>
<keyword evidence="1" id="KW-0285">Flavoprotein</keyword>
<dbReference type="PANTHER" id="PTHR43656">
    <property type="entry name" value="BINDING OXIDOREDUCTASE, PUTATIVE (AFU_ORTHOLOGUE AFUA_2G08260)-RELATED"/>
    <property type="match status" value="1"/>
</dbReference>
<sequence>MNYLQTPITLPCGAVLSNRLTKSAMTERISNRDFEPTSALVRLYELWAQTGAGLLISGNVMIDAKHLESAGNLLFNSEEMIPKLQPLAAAGTSRGNHFWVQISHSGRQTSRLVNTHPKAPSEVQLHKIGLFGKPKEMSQKDIEEVIVGFRKAARIAKAAGFTGVQIHSAHGYLLSQFLSPRTNLREDKWGGSLENRSRLLLQIIREVRAEVGIDFPVSVKLNSSDFQKGGFSEEDSLQVVRLLEQEGIDLLEISGGTYENVVFLVEEEDTRRESTKRREAYFLNFAGKVRAISQLPILITGGFRSFDFCNQVLEAGEADLIGMARPFITHLEGMAAFLEGKIPVLEIPKIRTGMKAFEDSAEAGYYAKQLIRIAEGKGLKQNMGPIEAAFFIPLHEFKKGLEKKSR</sequence>
<dbReference type="InterPro" id="IPR001155">
    <property type="entry name" value="OxRdtase_FMN_N"/>
</dbReference>
<keyword evidence="5" id="KW-1185">Reference proteome</keyword>
<dbReference type="Pfam" id="PF00724">
    <property type="entry name" value="Oxidored_FMN"/>
    <property type="match status" value="1"/>
</dbReference>
<keyword evidence="2" id="KW-0560">Oxidoreductase</keyword>
<feature type="domain" description="NADH:flavin oxidoreductase/NADH oxidase N-terminal" evidence="3">
    <location>
        <begin position="6"/>
        <end position="329"/>
    </location>
</feature>
<protein>
    <submittedName>
        <fullName evidence="4">NADH:flavin oxidoreductase/NADH oxidase family protein</fullName>
    </submittedName>
</protein>
<dbReference type="CDD" id="cd04733">
    <property type="entry name" value="OYE_like_2_FMN"/>
    <property type="match status" value="1"/>
</dbReference>
<evidence type="ECO:0000259" key="3">
    <source>
        <dbReference type="Pfam" id="PF00724"/>
    </source>
</evidence>